<proteinExistence type="predicted"/>
<protein>
    <submittedName>
        <fullName evidence="3">Uncharacterized protein</fullName>
    </submittedName>
</protein>
<dbReference type="InterPro" id="IPR052939">
    <property type="entry name" value="23S_rRNA_MeTrnsfrase_RlmA"/>
</dbReference>
<dbReference type="Pfam" id="PF21302">
    <property type="entry name" value="Zn_ribbon_RlmA"/>
    <property type="match status" value="1"/>
</dbReference>
<keyword evidence="4" id="KW-1185">Reference proteome</keyword>
<evidence type="ECO:0000259" key="1">
    <source>
        <dbReference type="Pfam" id="PF13649"/>
    </source>
</evidence>
<accession>A0AAV1IJP9</accession>
<reference evidence="3 4" key="1">
    <citation type="submission" date="2023-10" db="EMBL/GenBank/DDBJ databases">
        <authorList>
            <person name="Maclean D."/>
            <person name="Macfadyen A."/>
        </authorList>
    </citation>
    <scope>NUCLEOTIDE SEQUENCE [LARGE SCALE GENOMIC DNA]</scope>
</reference>
<dbReference type="Pfam" id="PF13649">
    <property type="entry name" value="Methyltransf_25"/>
    <property type="match status" value="1"/>
</dbReference>
<dbReference type="InterPro" id="IPR029063">
    <property type="entry name" value="SAM-dependent_MTases_sf"/>
</dbReference>
<dbReference type="PANTHER" id="PTHR43460">
    <property type="entry name" value="METHYLTRANSFERASE"/>
    <property type="match status" value="1"/>
</dbReference>
<evidence type="ECO:0000313" key="4">
    <source>
        <dbReference type="Proteomes" id="UP001314263"/>
    </source>
</evidence>
<dbReference type="GO" id="GO:0008168">
    <property type="term" value="F:methyltransferase activity"/>
    <property type="evidence" value="ECO:0007669"/>
    <property type="project" value="InterPro"/>
</dbReference>
<gene>
    <name evidence="3" type="ORF">CVIRNUC_009458</name>
</gene>
<dbReference type="PANTHER" id="PTHR43460:SF1">
    <property type="entry name" value="METHYLTRANSFERASE TYPE 11 DOMAIN-CONTAINING PROTEIN"/>
    <property type="match status" value="1"/>
</dbReference>
<dbReference type="Gene3D" id="3.40.50.150">
    <property type="entry name" value="Vaccinia Virus protein VP39"/>
    <property type="match status" value="1"/>
</dbReference>
<sequence>MHAVSTRFYYTELKGVRLCPWKSLSASKAFDCSSHNSSHNVAYRCPTCAEALRVLDKHTLKCDSGHTTLRAKEGYVHLLPSGRKAPVNAAGDSSEMVKARRRFFDAGRYSFVAEELGHLIMALTGSCSEVALLDAGCGEGMYVGCVQAMLQGAGKACTAHGVDVSKTAIRMAAKRHRTVSFAVASSYILPFDDQVFDVVISVFAPVAAQEFARVLRPATGILVVAQPGSGHLLELKQLLYEDPALFSEEGIPQADLQQAGLEHVQSVRVERQVALPHEEALDLLAMTPYSWHAPVDIAKRMSREADFTISLEILLTAYRTK</sequence>
<dbReference type="InterPro" id="IPR041698">
    <property type="entry name" value="Methyltransf_25"/>
</dbReference>
<dbReference type="InterPro" id="IPR048647">
    <property type="entry name" value="RlmA_N"/>
</dbReference>
<evidence type="ECO:0000259" key="2">
    <source>
        <dbReference type="Pfam" id="PF21302"/>
    </source>
</evidence>
<dbReference type="SUPFAM" id="SSF53335">
    <property type="entry name" value="S-adenosyl-L-methionine-dependent methyltransferases"/>
    <property type="match status" value="1"/>
</dbReference>
<name>A0AAV1IJP9_9CHLO</name>
<dbReference type="Proteomes" id="UP001314263">
    <property type="component" value="Unassembled WGS sequence"/>
</dbReference>
<dbReference type="CDD" id="cd02440">
    <property type="entry name" value="AdoMet_MTases"/>
    <property type="match status" value="1"/>
</dbReference>
<dbReference type="EMBL" id="CAUYUE010000014">
    <property type="protein sequence ID" value="CAK0786245.1"/>
    <property type="molecule type" value="Genomic_DNA"/>
</dbReference>
<evidence type="ECO:0000313" key="3">
    <source>
        <dbReference type="EMBL" id="CAK0786245.1"/>
    </source>
</evidence>
<organism evidence="3 4">
    <name type="scientific">Coccomyxa viridis</name>
    <dbReference type="NCBI Taxonomy" id="1274662"/>
    <lineage>
        <taxon>Eukaryota</taxon>
        <taxon>Viridiplantae</taxon>
        <taxon>Chlorophyta</taxon>
        <taxon>core chlorophytes</taxon>
        <taxon>Trebouxiophyceae</taxon>
        <taxon>Trebouxiophyceae incertae sedis</taxon>
        <taxon>Coccomyxaceae</taxon>
        <taxon>Coccomyxa</taxon>
    </lineage>
</organism>
<dbReference type="InterPro" id="IPR016718">
    <property type="entry name" value="rRNA_m1G-MeTrfase_A_prd"/>
</dbReference>
<comment type="caution">
    <text evidence="3">The sequence shown here is derived from an EMBL/GenBank/DDBJ whole genome shotgun (WGS) entry which is preliminary data.</text>
</comment>
<dbReference type="AlphaFoldDB" id="A0AAV1IJP9"/>
<feature type="domain" description="Methyltransferase" evidence="1">
    <location>
        <begin position="133"/>
        <end position="217"/>
    </location>
</feature>
<feature type="domain" description="23S rRNA (guanine(745)-N(1))-methyltransferase N-terminal" evidence="2">
    <location>
        <begin position="43"/>
        <end position="84"/>
    </location>
</feature>
<dbReference type="PIRSF" id="PIRSF018249">
    <property type="entry name" value="MyrA_prd"/>
    <property type="match status" value="1"/>
</dbReference>